<dbReference type="Proteomes" id="UP001374579">
    <property type="component" value="Unassembled WGS sequence"/>
</dbReference>
<feature type="region of interest" description="Disordered" evidence="1">
    <location>
        <begin position="1"/>
        <end position="35"/>
    </location>
</feature>
<feature type="compositionally biased region" description="Basic and acidic residues" evidence="1">
    <location>
        <begin position="409"/>
        <end position="421"/>
    </location>
</feature>
<feature type="region of interest" description="Disordered" evidence="1">
    <location>
        <begin position="798"/>
        <end position="845"/>
    </location>
</feature>
<feature type="compositionally biased region" description="Basic residues" evidence="1">
    <location>
        <begin position="112"/>
        <end position="122"/>
    </location>
</feature>
<feature type="compositionally biased region" description="Basic and acidic residues" evidence="1">
    <location>
        <begin position="217"/>
        <end position="226"/>
    </location>
</feature>
<feature type="compositionally biased region" description="Basic and acidic residues" evidence="1">
    <location>
        <begin position="169"/>
        <end position="178"/>
    </location>
</feature>
<feature type="compositionally biased region" description="Basic and acidic residues" evidence="1">
    <location>
        <begin position="241"/>
        <end position="255"/>
    </location>
</feature>
<feature type="compositionally biased region" description="Basic and acidic residues" evidence="1">
    <location>
        <begin position="474"/>
        <end position="484"/>
    </location>
</feature>
<evidence type="ECO:0000256" key="1">
    <source>
        <dbReference type="SAM" id="MobiDB-lite"/>
    </source>
</evidence>
<feature type="compositionally biased region" description="Basic and acidic residues" evidence="1">
    <location>
        <begin position="801"/>
        <end position="813"/>
    </location>
</feature>
<feature type="compositionally biased region" description="Basic and acidic residues" evidence="1">
    <location>
        <begin position="385"/>
        <end position="398"/>
    </location>
</feature>
<feature type="compositionally biased region" description="Basic and acidic residues" evidence="1">
    <location>
        <begin position="289"/>
        <end position="303"/>
    </location>
</feature>
<protein>
    <submittedName>
        <fullName evidence="2">Uncharacterized protein</fullName>
    </submittedName>
</protein>
<feature type="compositionally biased region" description="Polar residues" evidence="1">
    <location>
        <begin position="137"/>
        <end position="146"/>
    </location>
</feature>
<accession>A0AAN9GPP3</accession>
<feature type="compositionally biased region" description="Polar residues" evidence="1">
    <location>
        <begin position="329"/>
        <end position="338"/>
    </location>
</feature>
<comment type="caution">
    <text evidence="2">The sequence shown here is derived from an EMBL/GenBank/DDBJ whole genome shotgun (WGS) entry which is preliminary data.</text>
</comment>
<dbReference type="SUPFAM" id="SSF101898">
    <property type="entry name" value="NHL repeat"/>
    <property type="match status" value="1"/>
</dbReference>
<dbReference type="AlphaFoldDB" id="A0AAN9GPP3"/>
<name>A0AAN9GPP3_9CAEN</name>
<gene>
    <name evidence="2" type="ORF">V1264_001919</name>
</gene>
<feature type="region of interest" description="Disordered" evidence="1">
    <location>
        <begin position="105"/>
        <end position="523"/>
    </location>
</feature>
<feature type="compositionally biased region" description="Basic residues" evidence="1">
    <location>
        <begin position="12"/>
        <end position="22"/>
    </location>
</feature>
<dbReference type="EMBL" id="JBAMIC010000001">
    <property type="protein sequence ID" value="KAK7116194.1"/>
    <property type="molecule type" value="Genomic_DNA"/>
</dbReference>
<feature type="compositionally biased region" description="Basic and acidic residues" evidence="1">
    <location>
        <begin position="147"/>
        <end position="159"/>
    </location>
</feature>
<keyword evidence="3" id="KW-1185">Reference proteome</keyword>
<evidence type="ECO:0000313" key="3">
    <source>
        <dbReference type="Proteomes" id="UP001374579"/>
    </source>
</evidence>
<feature type="compositionally biased region" description="Basic and acidic residues" evidence="1">
    <location>
        <begin position="361"/>
        <end position="375"/>
    </location>
</feature>
<feature type="compositionally biased region" description="Basic and acidic residues" evidence="1">
    <location>
        <begin position="265"/>
        <end position="279"/>
    </location>
</feature>
<feature type="compositionally biased region" description="Basic and acidic residues" evidence="1">
    <location>
        <begin position="313"/>
        <end position="322"/>
    </location>
</feature>
<reference evidence="2 3" key="1">
    <citation type="submission" date="2024-02" db="EMBL/GenBank/DDBJ databases">
        <title>Chromosome-scale genome assembly of the rough periwinkle Littorina saxatilis.</title>
        <authorList>
            <person name="De Jode A."/>
            <person name="Faria R."/>
            <person name="Formenti G."/>
            <person name="Sims Y."/>
            <person name="Smith T.P."/>
            <person name="Tracey A."/>
            <person name="Wood J.M.D."/>
            <person name="Zagrodzka Z.B."/>
            <person name="Johannesson K."/>
            <person name="Butlin R.K."/>
            <person name="Leder E.H."/>
        </authorList>
    </citation>
    <scope>NUCLEOTIDE SEQUENCE [LARGE SCALE GENOMIC DNA]</scope>
    <source>
        <strain evidence="2">Snail1</strain>
        <tissue evidence="2">Muscle</tissue>
    </source>
</reference>
<feature type="compositionally biased region" description="Basic and acidic residues" evidence="1">
    <location>
        <begin position="193"/>
        <end position="202"/>
    </location>
</feature>
<organism evidence="2 3">
    <name type="scientific">Littorina saxatilis</name>
    <dbReference type="NCBI Taxonomy" id="31220"/>
    <lineage>
        <taxon>Eukaryota</taxon>
        <taxon>Metazoa</taxon>
        <taxon>Spiralia</taxon>
        <taxon>Lophotrochozoa</taxon>
        <taxon>Mollusca</taxon>
        <taxon>Gastropoda</taxon>
        <taxon>Caenogastropoda</taxon>
        <taxon>Littorinimorpha</taxon>
        <taxon>Littorinoidea</taxon>
        <taxon>Littorinidae</taxon>
        <taxon>Littorina</taxon>
    </lineage>
</organism>
<feature type="region of interest" description="Disordered" evidence="1">
    <location>
        <begin position="48"/>
        <end position="82"/>
    </location>
</feature>
<feature type="compositionally biased region" description="Basic residues" evidence="1">
    <location>
        <begin position="443"/>
        <end position="455"/>
    </location>
</feature>
<proteinExistence type="predicted"/>
<sequence>MNDGTGKNVGKASKKKTPKHLRPSSSGPPPDKPQCNCAQLRAIAHAPCKQQPVDPEILRLPIPRAKGQQSSPGQQGFVPQRGDCPVHGNVLGALLTARCSEPFCTAAGPRQLKQKKKKKKKKEPYEMYTSDSEESLDSGTLQTGQIKEQKKSGLDKPSHGDTGTLQTGKIKEQKKSGLDKPSLGDTGTLQTGKIKEQKKSGLDKPSLGDTGTLQTGKIKEQKKSGLDKPSLGDTGTLQTGKIKEQKKSGLDKPSHGDTGTLQTGKIKEQKKSGLDKPSHGDTGTLQTGKIKEQKKSGLDKPSHGDTGTLQTGKIKEQKKSGLDKPSLGDTGTLQTGQIKEQKKSGLDKPSLGDTGTLQTGKIKEQKKSGLDKPSHGDTGTLQTGKIKEQKKSGIDKPSHGACGIVPDVSKLERSSVPEARESMAFSSVSSPQERPGTGTEQKSKRHRKKKNKNKLKNTSPAACATGSDASELYQPRESKAHDNPVKSSADAAEQGKRAQQTVTVTCTKAQKAPQQSSTLDGMDKRVKTAAKSLRKLQRKIDNAMKKSEDYGEQLFLGVDKLTTNRGEAEKALKDHVTQLHSLLDQHFQHHLESLRQRHKEHLQQVLITRTEEMNHQGKLAHLQREVEDLLKLVTESHDATTDPNVEVSALRTKFNQTDTQKPDAKAISLHYTAEIPQVTATGLEALAGRFVFVEDLGHQLSSCHDALTHRMPSTNKDLTTPAASEALVNNNSQDIFSDTAVLAFARSHDDDCVTSSQKEPSCAAADEAYRKLLSKVFASRSEKPVNPKPRATVAAQLESQTKFEEQPRSEKSVNSEPRANVAETLVSQTMIEEQPRPEKSAKLRPRSIVVPKGESPTILHGRSEQATDLAPGKYGTVWVVYGDRDNHLDLLDEFGNIVWSMEISEVPLFIAAIVDDDVMVMTSCPQQIKVLNTATSQYVLDLPFEDVPLQATSLSYGEAGLVVSFNSSLLWFSEEGEGGVWIVRPKTKPRLTGISSTAVMTLDGEDLIFAAVRGTHEVVIFQREGSNTFLALPSFEGCDVETGIKTFTPLSISAHPAGFLAVLDSSGCDSVVILDVRRFEVACVISGRKLCKGVPSLVAFARDGRETKNPELLVATLSGVIYRTEMTFLY</sequence>
<evidence type="ECO:0000313" key="2">
    <source>
        <dbReference type="EMBL" id="KAK7116194.1"/>
    </source>
</evidence>
<feature type="compositionally biased region" description="Polar residues" evidence="1">
    <location>
        <begin position="497"/>
        <end position="519"/>
    </location>
</feature>